<dbReference type="Proteomes" id="UP001318301">
    <property type="component" value="Unassembled WGS sequence"/>
</dbReference>
<dbReference type="EMBL" id="SEWW01000005">
    <property type="protein sequence ID" value="NGZ44685.1"/>
    <property type="molecule type" value="Genomic_DNA"/>
</dbReference>
<reference evidence="2 3" key="1">
    <citation type="submission" date="2019-02" db="EMBL/GenBank/DDBJ databases">
        <title>Genome of a new Bacteroidetes strain.</title>
        <authorList>
            <person name="Pitt A."/>
        </authorList>
    </citation>
    <scope>NUCLEOTIDE SEQUENCE [LARGE SCALE GENOMIC DNA]</scope>
    <source>
        <strain evidence="2 3">50C-KIRBA</strain>
    </source>
</reference>
<name>A0ABX0F4A2_9BACT</name>
<organism evidence="2 3">
    <name type="scientific">Aquirufa beregesia</name>
    <dbReference type="NCBI Taxonomy" id="2516556"/>
    <lineage>
        <taxon>Bacteria</taxon>
        <taxon>Pseudomonadati</taxon>
        <taxon>Bacteroidota</taxon>
        <taxon>Cytophagia</taxon>
        <taxon>Cytophagales</taxon>
        <taxon>Flectobacillaceae</taxon>
        <taxon>Aquirufa</taxon>
    </lineage>
</organism>
<keyword evidence="1" id="KW-1133">Transmembrane helix</keyword>
<keyword evidence="1" id="KW-0472">Membrane</keyword>
<accession>A0ABX0F4A2</accession>
<evidence type="ECO:0000256" key="1">
    <source>
        <dbReference type="SAM" id="Phobius"/>
    </source>
</evidence>
<dbReference type="RefSeq" id="WP_166231422.1">
    <property type="nucleotide sequence ID" value="NZ_CBCSIJ010000013.1"/>
</dbReference>
<evidence type="ECO:0000313" key="3">
    <source>
        <dbReference type="Proteomes" id="UP001318301"/>
    </source>
</evidence>
<keyword evidence="1" id="KW-0812">Transmembrane</keyword>
<protein>
    <submittedName>
        <fullName evidence="2">Uncharacterized protein</fullName>
    </submittedName>
</protein>
<keyword evidence="3" id="KW-1185">Reference proteome</keyword>
<sequence length="134" mass="15297">MDSAILGALITATGSILVASLAFYLTKRNQLEMDRQQNKVNHYKVLLSSLSDLATDGMDKDEANRRFALASNTVALVAPQSVITALMEFHDEVKFSNPNKSVDKHDELLVKLLYKLEKSRRWKQQKNQLTRYFH</sequence>
<proteinExistence type="predicted"/>
<comment type="caution">
    <text evidence="2">The sequence shown here is derived from an EMBL/GenBank/DDBJ whole genome shotgun (WGS) entry which is preliminary data.</text>
</comment>
<feature type="transmembrane region" description="Helical" evidence="1">
    <location>
        <begin position="6"/>
        <end position="25"/>
    </location>
</feature>
<evidence type="ECO:0000313" key="2">
    <source>
        <dbReference type="EMBL" id="NGZ44685.1"/>
    </source>
</evidence>
<gene>
    <name evidence="2" type="ORF">EWU23_09365</name>
</gene>